<proteinExistence type="predicted"/>
<dbReference type="Gene3D" id="1.10.10.10">
    <property type="entry name" value="Winged helix-like DNA-binding domain superfamily/Winged helix DNA-binding domain"/>
    <property type="match status" value="1"/>
</dbReference>
<feature type="domain" description="HTH luxR-type" evidence="4">
    <location>
        <begin position="240"/>
        <end position="305"/>
    </location>
</feature>
<dbReference type="PRINTS" id="PR00038">
    <property type="entry name" value="HTHLUXR"/>
</dbReference>
<dbReference type="SUPFAM" id="SSF46894">
    <property type="entry name" value="C-terminal effector domain of the bipartite response regulators"/>
    <property type="match status" value="1"/>
</dbReference>
<dbReference type="PROSITE" id="PS00622">
    <property type="entry name" value="HTH_LUXR_1"/>
    <property type="match status" value="1"/>
</dbReference>
<dbReference type="InterPro" id="IPR036388">
    <property type="entry name" value="WH-like_DNA-bd_sf"/>
</dbReference>
<dbReference type="SMART" id="SM00065">
    <property type="entry name" value="GAF"/>
    <property type="match status" value="1"/>
</dbReference>
<sequence length="311" mass="33875">MRTTHRGPADDEVLARHAGTLRGIQAGLARLRGIESSTALLAQATEEACRGCGFARAILFQVTDEHMVPVSAYPDPGSGRTIALLAQISEDPPELTHHLIETEMMRRRMPILVDDTDGDERVHRGFVDAWGTPAYVAAPIMPEGEVIGFLHADRRGQDGSVDELDRDALAVFTEGLGFAFATVVLGQRLQAQRGQVRNMLASTEALIDELLFAEVEVSRIDQEDSSRAAHDTASFLDGAPSRLEQLLTPREIDVMRLLAAGETNSGVASRLVISEGTVKSHVKHILRKLRAANRAEAVSRYLRITALDRSG</sequence>
<dbReference type="EMBL" id="CP114014">
    <property type="protein sequence ID" value="XAY04049.1"/>
    <property type="molecule type" value="Genomic_DNA"/>
</dbReference>
<protein>
    <recommendedName>
        <fullName evidence="4">HTH luxR-type domain-containing protein</fullName>
    </recommendedName>
</protein>
<dbReference type="SMART" id="SM00421">
    <property type="entry name" value="HTH_LUXR"/>
    <property type="match status" value="1"/>
</dbReference>
<name>A0AAU7AQS9_9ACTN</name>
<keyword evidence="2" id="KW-0238">DNA-binding</keyword>
<dbReference type="PANTHER" id="PTHR44688">
    <property type="entry name" value="DNA-BINDING TRANSCRIPTIONAL ACTIVATOR DEVR_DOSR"/>
    <property type="match status" value="1"/>
</dbReference>
<dbReference type="InterPro" id="IPR016032">
    <property type="entry name" value="Sig_transdc_resp-reg_C-effctor"/>
</dbReference>
<accession>A0AAU7AQS9</accession>
<dbReference type="InterPro" id="IPR029016">
    <property type="entry name" value="GAF-like_dom_sf"/>
</dbReference>
<keyword evidence="1" id="KW-0805">Transcription regulation</keyword>
<keyword evidence="3" id="KW-0804">Transcription</keyword>
<dbReference type="Gene3D" id="3.30.450.40">
    <property type="match status" value="1"/>
</dbReference>
<dbReference type="Pfam" id="PF00196">
    <property type="entry name" value="GerE"/>
    <property type="match status" value="1"/>
</dbReference>
<organism evidence="5">
    <name type="scientific">Paraconexibacter sp. AEG42_29</name>
    <dbReference type="NCBI Taxonomy" id="2997339"/>
    <lineage>
        <taxon>Bacteria</taxon>
        <taxon>Bacillati</taxon>
        <taxon>Actinomycetota</taxon>
        <taxon>Thermoleophilia</taxon>
        <taxon>Solirubrobacterales</taxon>
        <taxon>Paraconexibacteraceae</taxon>
        <taxon>Paraconexibacter</taxon>
    </lineage>
</organism>
<dbReference type="GO" id="GO:0003677">
    <property type="term" value="F:DNA binding"/>
    <property type="evidence" value="ECO:0007669"/>
    <property type="project" value="UniProtKB-KW"/>
</dbReference>
<evidence type="ECO:0000259" key="4">
    <source>
        <dbReference type="PROSITE" id="PS50043"/>
    </source>
</evidence>
<dbReference type="InterPro" id="IPR000792">
    <property type="entry name" value="Tscrpt_reg_LuxR_C"/>
</dbReference>
<dbReference type="PANTHER" id="PTHR44688:SF16">
    <property type="entry name" value="DNA-BINDING TRANSCRIPTIONAL ACTIVATOR DEVR_DOSR"/>
    <property type="match status" value="1"/>
</dbReference>
<dbReference type="CDD" id="cd06170">
    <property type="entry name" value="LuxR_C_like"/>
    <property type="match status" value="1"/>
</dbReference>
<gene>
    <name evidence="5" type="ORF">DSM112329_00875</name>
</gene>
<evidence type="ECO:0000256" key="2">
    <source>
        <dbReference type="ARBA" id="ARBA00023125"/>
    </source>
</evidence>
<reference evidence="5" key="1">
    <citation type="submission" date="2022-12" db="EMBL/GenBank/DDBJ databases">
        <title>Paraconexibacter alkalitolerans sp. nov. and Baekduia alba sp. nov., isolated from soil and emended description of the genera Paraconexibacter (Chun et al., 2020) and Baekduia (An et al., 2020).</title>
        <authorList>
            <person name="Vieira S."/>
            <person name="Huber K.J."/>
            <person name="Geppert A."/>
            <person name="Wolf J."/>
            <person name="Neumann-Schaal M."/>
            <person name="Muesken M."/>
            <person name="Overmann J."/>
        </authorList>
    </citation>
    <scope>NUCLEOTIDE SEQUENCE</scope>
    <source>
        <strain evidence="5">AEG42_29</strain>
    </source>
</reference>
<dbReference type="GO" id="GO:0006355">
    <property type="term" value="P:regulation of DNA-templated transcription"/>
    <property type="evidence" value="ECO:0007669"/>
    <property type="project" value="InterPro"/>
</dbReference>
<dbReference type="Pfam" id="PF01590">
    <property type="entry name" value="GAF"/>
    <property type="match status" value="1"/>
</dbReference>
<evidence type="ECO:0000313" key="5">
    <source>
        <dbReference type="EMBL" id="XAY04049.1"/>
    </source>
</evidence>
<dbReference type="PROSITE" id="PS50043">
    <property type="entry name" value="HTH_LUXR_2"/>
    <property type="match status" value="1"/>
</dbReference>
<dbReference type="KEGG" id="parq:DSM112329_00875"/>
<evidence type="ECO:0000256" key="3">
    <source>
        <dbReference type="ARBA" id="ARBA00023163"/>
    </source>
</evidence>
<dbReference type="AlphaFoldDB" id="A0AAU7AQS9"/>
<evidence type="ECO:0000256" key="1">
    <source>
        <dbReference type="ARBA" id="ARBA00023015"/>
    </source>
</evidence>
<dbReference type="SUPFAM" id="SSF55781">
    <property type="entry name" value="GAF domain-like"/>
    <property type="match status" value="1"/>
</dbReference>
<dbReference type="RefSeq" id="WP_354700594.1">
    <property type="nucleotide sequence ID" value="NZ_CP114014.1"/>
</dbReference>
<dbReference type="InterPro" id="IPR003018">
    <property type="entry name" value="GAF"/>
</dbReference>